<keyword evidence="2" id="KW-1185">Reference proteome</keyword>
<dbReference type="Gene3D" id="3.30.1540.10">
    <property type="entry name" value="formyl-coa transferase, domain 3"/>
    <property type="match status" value="1"/>
</dbReference>
<dbReference type="Pfam" id="PF02515">
    <property type="entry name" value="CoA_transf_3"/>
    <property type="match status" value="1"/>
</dbReference>
<proteinExistence type="predicted"/>
<dbReference type="InterPro" id="IPR050509">
    <property type="entry name" value="CoA-transferase_III"/>
</dbReference>
<evidence type="ECO:0000313" key="1">
    <source>
        <dbReference type="EMBL" id="TDP07847.1"/>
    </source>
</evidence>
<dbReference type="Gene3D" id="3.40.50.10540">
    <property type="entry name" value="Crotonobetainyl-coa:carnitine coa-transferase, domain 1"/>
    <property type="match status" value="1"/>
</dbReference>
<dbReference type="PANTHER" id="PTHR48228:SF5">
    <property type="entry name" value="ALPHA-METHYLACYL-COA RACEMASE"/>
    <property type="match status" value="1"/>
</dbReference>
<reference evidence="1 2" key="1">
    <citation type="submission" date="2019-03" db="EMBL/GenBank/DDBJ databases">
        <title>Genomic Encyclopedia of Type Strains, Phase IV (KMG-IV): sequencing the most valuable type-strain genomes for metagenomic binning, comparative biology and taxonomic classification.</title>
        <authorList>
            <person name="Goeker M."/>
        </authorList>
    </citation>
    <scope>NUCLEOTIDE SEQUENCE [LARGE SCALE GENOMIC DNA]</scope>
    <source>
        <strain evidence="1 2">DSM 25082</strain>
    </source>
</reference>
<dbReference type="SUPFAM" id="SSF89796">
    <property type="entry name" value="CoA-transferase family III (CaiB/BaiF)"/>
    <property type="match status" value="1"/>
</dbReference>
<dbReference type="OrthoDB" id="5294844at2"/>
<dbReference type="EMBL" id="SNXE01000006">
    <property type="protein sequence ID" value="TDP07847.1"/>
    <property type="molecule type" value="Genomic_DNA"/>
</dbReference>
<dbReference type="RefSeq" id="WP_133604134.1">
    <property type="nucleotide sequence ID" value="NZ_JAUFPJ010000007.1"/>
</dbReference>
<sequence>MSTAGPLAGYRVIEFAGIGPGPFAGMLLADLGADVVLIERPAAQRSLGGGGALNRGKRSICLDLKRAEAREAARALVLGADALIEGYRPGVMERLGLGPADFEAAHPRLVYGRITGWGQSGPLAQTAGHDINYAALSGALSIASRRGVAPSLPATMLGDLGGGALFLVIGLLSALLEARRSGRGQVVDAAIVDGLSCLSALLLSLRGQGLWQDDPTQNFFLHESPFYDCFECADGHYLSLGAIEPAFYRELLQRLELADEDPARQYDTADWPRLRARVAQRLRERTRDEWVGRFEGSDACVAPVLSLAEAAAHPHQRARGNHVEIDGHLQACAAPRFSRSGIRAPQAAPLPGQDGMALLLEAGITAEQAQSLLGDDLASGH</sequence>
<name>A0A4R6MYY3_9BURK</name>
<dbReference type="InterPro" id="IPR023606">
    <property type="entry name" value="CoA-Trfase_III_dom_1_sf"/>
</dbReference>
<dbReference type="PANTHER" id="PTHR48228">
    <property type="entry name" value="SUCCINYL-COA--D-CITRAMALATE COA-TRANSFERASE"/>
    <property type="match status" value="1"/>
</dbReference>
<comment type="caution">
    <text evidence="1">The sequence shown here is derived from an EMBL/GenBank/DDBJ whole genome shotgun (WGS) entry which is preliminary data.</text>
</comment>
<dbReference type="InterPro" id="IPR044855">
    <property type="entry name" value="CoA-Trfase_III_dom3_sf"/>
</dbReference>
<dbReference type="InterPro" id="IPR003673">
    <property type="entry name" value="CoA-Trfase_fam_III"/>
</dbReference>
<gene>
    <name evidence="1" type="ORF">DFR39_106108</name>
</gene>
<evidence type="ECO:0000313" key="2">
    <source>
        <dbReference type="Proteomes" id="UP000295357"/>
    </source>
</evidence>
<accession>A0A4R6MYY3</accession>
<dbReference type="GO" id="GO:0003824">
    <property type="term" value="F:catalytic activity"/>
    <property type="evidence" value="ECO:0007669"/>
    <property type="project" value="InterPro"/>
</dbReference>
<dbReference type="Proteomes" id="UP000295357">
    <property type="component" value="Unassembled WGS sequence"/>
</dbReference>
<protein>
    <submittedName>
        <fullName evidence="1">Alpha-methylacyl-CoA racemase</fullName>
    </submittedName>
</protein>
<organism evidence="1 2">
    <name type="scientific">Roseateles asaccharophilus</name>
    <dbReference type="NCBI Taxonomy" id="582607"/>
    <lineage>
        <taxon>Bacteria</taxon>
        <taxon>Pseudomonadati</taxon>
        <taxon>Pseudomonadota</taxon>
        <taxon>Betaproteobacteria</taxon>
        <taxon>Burkholderiales</taxon>
        <taxon>Sphaerotilaceae</taxon>
        <taxon>Roseateles</taxon>
    </lineage>
</organism>
<dbReference type="AlphaFoldDB" id="A0A4R6MYY3"/>